<comment type="caution">
    <text evidence="1">The sequence shown here is derived from an EMBL/GenBank/DDBJ whole genome shotgun (WGS) entry which is preliminary data.</text>
</comment>
<protein>
    <submittedName>
        <fullName evidence="1">Uncharacterized protein</fullName>
    </submittedName>
</protein>
<accession>A0ACC6P433</accession>
<organism evidence="1 2">
    <name type="scientific">Amphibiibacter pelophylacis</name>
    <dbReference type="NCBI Taxonomy" id="1799477"/>
    <lineage>
        <taxon>Bacteria</taxon>
        <taxon>Pseudomonadati</taxon>
        <taxon>Pseudomonadota</taxon>
        <taxon>Betaproteobacteria</taxon>
        <taxon>Burkholderiales</taxon>
        <taxon>Sphaerotilaceae</taxon>
        <taxon>Amphibiibacter</taxon>
    </lineage>
</organism>
<evidence type="ECO:0000313" key="2">
    <source>
        <dbReference type="Proteomes" id="UP001364695"/>
    </source>
</evidence>
<dbReference type="Proteomes" id="UP001364695">
    <property type="component" value="Unassembled WGS sequence"/>
</dbReference>
<name>A0ACC6P433_9BURK</name>
<keyword evidence="2" id="KW-1185">Reference proteome</keyword>
<evidence type="ECO:0000313" key="1">
    <source>
        <dbReference type="EMBL" id="MEJ7138988.1"/>
    </source>
</evidence>
<proteinExistence type="predicted"/>
<reference evidence="1" key="1">
    <citation type="submission" date="2023-10" db="EMBL/GenBank/DDBJ databases">
        <title>Amphibacter perezi, gen. nov., sp. nov. a novel taxa of the family Comamonadaceae, class Betaproteobacteria isolated from the skin microbiota of Pelophylax perezi from different populations.</title>
        <authorList>
            <person name="Costa S."/>
            <person name="Proenca D.N."/>
            <person name="Lopes I."/>
            <person name="Morais P.V."/>
        </authorList>
    </citation>
    <scope>NUCLEOTIDE SEQUENCE</scope>
    <source>
        <strain evidence="1">SL12-8</strain>
    </source>
</reference>
<sequence length="312" mass="35470">MARSGKILSYDEMLEKFPDWILWETDSYYQESTPEATEANRVFRIKEIGNVVKFIQDHGLTRHVLCATAPDIPDNFFVYLRDITPEGLGFYRTGYKKWLDHINRNTNADPSDVRIMEKALAEMRAKVAMAKNPTPSPVKRSKSSASESVEADEFIPLVKYDDASWHSEGDFPSDIPPDAAGTHIGMFFSWLVLNNMASNDYKGAFGTNIDELRQRNFTPGAYFLRFCDGKFVSDDISAVGNKFSAFYYDMKQGDYIADYESSVAAGLSSTYLVPDTWETYDKLAPIIQERFLQWSQSQDAGDREAHPQKPEC</sequence>
<gene>
    <name evidence="1" type="ORF">RV045_11190</name>
</gene>
<dbReference type="EMBL" id="JAWDIE010000018">
    <property type="protein sequence ID" value="MEJ7138988.1"/>
    <property type="molecule type" value="Genomic_DNA"/>
</dbReference>